<proteinExistence type="predicted"/>
<keyword evidence="2" id="KW-1185">Reference proteome</keyword>
<organism evidence="1 2">
    <name type="scientific">Cryptolaemus montrouzieri</name>
    <dbReference type="NCBI Taxonomy" id="559131"/>
    <lineage>
        <taxon>Eukaryota</taxon>
        <taxon>Metazoa</taxon>
        <taxon>Ecdysozoa</taxon>
        <taxon>Arthropoda</taxon>
        <taxon>Hexapoda</taxon>
        <taxon>Insecta</taxon>
        <taxon>Pterygota</taxon>
        <taxon>Neoptera</taxon>
        <taxon>Endopterygota</taxon>
        <taxon>Coleoptera</taxon>
        <taxon>Polyphaga</taxon>
        <taxon>Cucujiformia</taxon>
        <taxon>Coccinelloidea</taxon>
        <taxon>Coccinellidae</taxon>
        <taxon>Scymninae</taxon>
        <taxon>Scymnini</taxon>
        <taxon>Cryptolaemus</taxon>
    </lineage>
</organism>
<evidence type="ECO:0000313" key="1">
    <source>
        <dbReference type="EMBL" id="KAL3284078.1"/>
    </source>
</evidence>
<sequence>MSLSKTYVWKSACEINNNNVIDACCESSERNQRNLREELSIVAGPTGQTGEQYLQSMGSQHSVENVRLLINRATQVKARKRNSKETHIDSQLNPTLNQVRSKGSFKIVVLADDNAKGTNKFLVDAFKIQQYVK</sequence>
<evidence type="ECO:0000313" key="2">
    <source>
        <dbReference type="Proteomes" id="UP001516400"/>
    </source>
</evidence>
<accession>A0ABD2NZS8</accession>
<protein>
    <submittedName>
        <fullName evidence="1">Uncharacterized protein</fullName>
    </submittedName>
</protein>
<reference evidence="1 2" key="1">
    <citation type="journal article" date="2021" name="BMC Biol.">
        <title>Horizontally acquired antibacterial genes associated with adaptive radiation of ladybird beetles.</title>
        <authorList>
            <person name="Li H.S."/>
            <person name="Tang X.F."/>
            <person name="Huang Y.H."/>
            <person name="Xu Z.Y."/>
            <person name="Chen M.L."/>
            <person name="Du X.Y."/>
            <person name="Qiu B.Y."/>
            <person name="Chen P.T."/>
            <person name="Zhang W."/>
            <person name="Slipinski A."/>
            <person name="Escalona H.E."/>
            <person name="Waterhouse R.M."/>
            <person name="Zwick A."/>
            <person name="Pang H."/>
        </authorList>
    </citation>
    <scope>NUCLEOTIDE SEQUENCE [LARGE SCALE GENOMIC DNA]</scope>
    <source>
        <strain evidence="1">SYSU2018</strain>
    </source>
</reference>
<name>A0ABD2NZS8_9CUCU</name>
<dbReference type="EMBL" id="JABFTP020000165">
    <property type="protein sequence ID" value="KAL3284078.1"/>
    <property type="molecule type" value="Genomic_DNA"/>
</dbReference>
<dbReference type="AlphaFoldDB" id="A0ABD2NZS8"/>
<gene>
    <name evidence="1" type="ORF">HHI36_018246</name>
</gene>
<comment type="caution">
    <text evidence="1">The sequence shown here is derived from an EMBL/GenBank/DDBJ whole genome shotgun (WGS) entry which is preliminary data.</text>
</comment>
<dbReference type="Proteomes" id="UP001516400">
    <property type="component" value="Unassembled WGS sequence"/>
</dbReference>